<accession>A0A926Z5J7</accession>
<dbReference type="InterPro" id="IPR037523">
    <property type="entry name" value="VOC_core"/>
</dbReference>
<reference evidence="2" key="1">
    <citation type="journal article" date="2015" name="ISME J.">
        <title>Draft Genome Sequence of Streptomyces incarnatus NRRL8089, which Produces the Nucleoside Antibiotic Sinefungin.</title>
        <authorList>
            <person name="Oshima K."/>
            <person name="Hattori M."/>
            <person name="Shimizu H."/>
            <person name="Fukuda K."/>
            <person name="Nemoto M."/>
            <person name="Inagaki K."/>
            <person name="Tamura T."/>
        </authorList>
    </citation>
    <scope>NUCLEOTIDE SEQUENCE</scope>
    <source>
        <strain evidence="2">FACHB-1277</strain>
    </source>
</reference>
<dbReference type="Pfam" id="PF00903">
    <property type="entry name" value="Glyoxalase"/>
    <property type="match status" value="1"/>
</dbReference>
<dbReference type="InterPro" id="IPR029068">
    <property type="entry name" value="Glyas_Bleomycin-R_OHBP_Dase"/>
</dbReference>
<evidence type="ECO:0000259" key="1">
    <source>
        <dbReference type="PROSITE" id="PS51819"/>
    </source>
</evidence>
<keyword evidence="3" id="KW-1185">Reference proteome</keyword>
<dbReference type="SUPFAM" id="SSF54593">
    <property type="entry name" value="Glyoxalase/Bleomycin resistance protein/Dihydroxybiphenyl dioxygenase"/>
    <property type="match status" value="1"/>
</dbReference>
<evidence type="ECO:0000313" key="3">
    <source>
        <dbReference type="Proteomes" id="UP000631421"/>
    </source>
</evidence>
<reference evidence="2" key="2">
    <citation type="submission" date="2020-08" db="EMBL/GenBank/DDBJ databases">
        <authorList>
            <person name="Chen M."/>
            <person name="Teng W."/>
            <person name="Zhao L."/>
            <person name="Hu C."/>
            <person name="Zhou Y."/>
            <person name="Han B."/>
            <person name="Song L."/>
            <person name="Shu W."/>
        </authorList>
    </citation>
    <scope>NUCLEOTIDE SEQUENCE</scope>
    <source>
        <strain evidence="2">FACHB-1277</strain>
    </source>
</reference>
<protein>
    <submittedName>
        <fullName evidence="2">VOC family protein</fullName>
    </submittedName>
</protein>
<dbReference type="Gene3D" id="3.10.180.10">
    <property type="entry name" value="2,3-Dihydroxybiphenyl 1,2-Dioxygenase, domain 1"/>
    <property type="match status" value="1"/>
</dbReference>
<feature type="domain" description="VOC" evidence="1">
    <location>
        <begin position="5"/>
        <end position="125"/>
    </location>
</feature>
<dbReference type="RefSeq" id="WP_190350045.1">
    <property type="nucleotide sequence ID" value="NZ_JACJPY010000011.1"/>
</dbReference>
<proteinExistence type="predicted"/>
<dbReference type="PANTHER" id="PTHR39434">
    <property type="match status" value="1"/>
</dbReference>
<name>A0A926Z5J7_9CYAN</name>
<sequence>MTNKILFHLAFPVKDIASTKAFYIDGLGCLAGRESQDSLIMSLYGHQLVAHVVHDAEDSQKGIYPRHFGLVFCSENNWMALLEKVHDKRLKFYQKPKVRFVDTPLEHRTFFLADHSGNILEFKHYKFESAIFGETSFHEVGDAAEFAQQVPVATYK</sequence>
<organism evidence="2 3">
    <name type="scientific">Pseudanabaena cinerea FACHB-1277</name>
    <dbReference type="NCBI Taxonomy" id="2949581"/>
    <lineage>
        <taxon>Bacteria</taxon>
        <taxon>Bacillati</taxon>
        <taxon>Cyanobacteriota</taxon>
        <taxon>Cyanophyceae</taxon>
        <taxon>Pseudanabaenales</taxon>
        <taxon>Pseudanabaenaceae</taxon>
        <taxon>Pseudanabaena</taxon>
        <taxon>Pseudanabaena cinerea</taxon>
    </lineage>
</organism>
<evidence type="ECO:0000313" key="2">
    <source>
        <dbReference type="EMBL" id="MBD2149677.1"/>
    </source>
</evidence>
<comment type="caution">
    <text evidence="2">The sequence shown here is derived from an EMBL/GenBank/DDBJ whole genome shotgun (WGS) entry which is preliminary data.</text>
</comment>
<dbReference type="Proteomes" id="UP000631421">
    <property type="component" value="Unassembled WGS sequence"/>
</dbReference>
<dbReference type="PROSITE" id="PS51819">
    <property type="entry name" value="VOC"/>
    <property type="match status" value="1"/>
</dbReference>
<dbReference type="AlphaFoldDB" id="A0A926Z5J7"/>
<dbReference type="PANTHER" id="PTHR39434:SF1">
    <property type="entry name" value="VOC DOMAIN-CONTAINING PROTEIN"/>
    <property type="match status" value="1"/>
</dbReference>
<gene>
    <name evidence="2" type="ORF">H6F44_05995</name>
</gene>
<dbReference type="InterPro" id="IPR004360">
    <property type="entry name" value="Glyas_Fos-R_dOase_dom"/>
</dbReference>
<dbReference type="EMBL" id="JACJPY010000011">
    <property type="protein sequence ID" value="MBD2149677.1"/>
    <property type="molecule type" value="Genomic_DNA"/>
</dbReference>